<keyword evidence="6" id="KW-1185">Reference proteome</keyword>
<dbReference type="GO" id="GO:0030170">
    <property type="term" value="F:pyridoxal phosphate binding"/>
    <property type="evidence" value="ECO:0007669"/>
    <property type="project" value="InterPro"/>
</dbReference>
<dbReference type="InterPro" id="IPR015424">
    <property type="entry name" value="PyrdxlP-dep_Trfase"/>
</dbReference>
<comment type="caution">
    <text evidence="5">The sequence shown here is derived from an EMBL/GenBank/DDBJ whole genome shotgun (WGS) entry which is preliminary data.</text>
</comment>
<evidence type="ECO:0000313" key="6">
    <source>
        <dbReference type="Proteomes" id="UP000591735"/>
    </source>
</evidence>
<dbReference type="PANTHER" id="PTHR11808">
    <property type="entry name" value="TRANS-SULFURATION ENZYME FAMILY MEMBER"/>
    <property type="match status" value="1"/>
</dbReference>
<reference evidence="5 6" key="1">
    <citation type="submission" date="2020-08" db="EMBL/GenBank/DDBJ databases">
        <title>Genomic Encyclopedia of Type Strains, Phase IV (KMG-IV): sequencing the most valuable type-strain genomes for metagenomic binning, comparative biology and taxonomic classification.</title>
        <authorList>
            <person name="Goeker M."/>
        </authorList>
    </citation>
    <scope>NUCLEOTIDE SEQUENCE [LARGE SCALE GENOMIC DNA]</scope>
    <source>
        <strain evidence="5 6">DSM 22359</strain>
    </source>
</reference>
<evidence type="ECO:0000256" key="4">
    <source>
        <dbReference type="RuleBase" id="RU362118"/>
    </source>
</evidence>
<dbReference type="Gene3D" id="3.90.1150.10">
    <property type="entry name" value="Aspartate Aminotransferase, domain 1"/>
    <property type="match status" value="1"/>
</dbReference>
<dbReference type="RefSeq" id="WP_183699464.1">
    <property type="nucleotide sequence ID" value="NZ_JACHFE010000001.1"/>
</dbReference>
<gene>
    <name evidence="5" type="ORF">HNR38_000522</name>
</gene>
<evidence type="ECO:0000313" key="5">
    <source>
        <dbReference type="EMBL" id="MBB5320054.1"/>
    </source>
</evidence>
<dbReference type="FunFam" id="3.90.1150.10:FF:000033">
    <property type="entry name" value="Cystathionine gamma-synthase"/>
    <property type="match status" value="1"/>
</dbReference>
<evidence type="ECO:0000256" key="1">
    <source>
        <dbReference type="ARBA" id="ARBA00001933"/>
    </source>
</evidence>
<name>A0A840U2X0_9GAMM</name>
<dbReference type="CDD" id="cd00614">
    <property type="entry name" value="CGS_like"/>
    <property type="match status" value="1"/>
</dbReference>
<comment type="similarity">
    <text evidence="4">Belongs to the trans-sulfuration enzymes family.</text>
</comment>
<feature type="modified residue" description="N6-(pyridoxal phosphate)lysine" evidence="3">
    <location>
        <position position="209"/>
    </location>
</feature>
<dbReference type="Proteomes" id="UP000591735">
    <property type="component" value="Unassembled WGS sequence"/>
</dbReference>
<dbReference type="InterPro" id="IPR015421">
    <property type="entry name" value="PyrdxlP-dep_Trfase_major"/>
</dbReference>
<evidence type="ECO:0000256" key="2">
    <source>
        <dbReference type="ARBA" id="ARBA00022898"/>
    </source>
</evidence>
<sequence>MTQTGNRDNTATGIIHNRRHRDAFGSPYSPVYNTTTYRFRDTRALLDVIEGREEGYLYTRWGTNPTIRELEQGLAALENAEDALAFASGMAAISATLLAHGRKGIVCVGDVYGGTQELLINHCRLLGIPVSFLLQQELGQLEEALTQPGMLVFCETPANPTLAILDIPDLARRAHGKAALLAVDNTFASPINQRPLALGADLVVHSATKYLGGHSDLTAGALMASHALVATVNAWRKNLGQLLSPETAALLSRSLRTLPVRIRQHNDNALAVARAMEHHPRVKRVLYPGLEAFPGHHLASQQMTGFGGMLTLELDADREQTAAVADRLQVFLLATSLGGVESLVSQPCATSHYALSRDDRERRGISDGMLRLSVGLENPDDLIHDLTQAMDSM</sequence>
<organism evidence="5 6">
    <name type="scientific">Marinobacter oulmenensis</name>
    <dbReference type="NCBI Taxonomy" id="643747"/>
    <lineage>
        <taxon>Bacteria</taxon>
        <taxon>Pseudomonadati</taxon>
        <taxon>Pseudomonadota</taxon>
        <taxon>Gammaproteobacteria</taxon>
        <taxon>Pseudomonadales</taxon>
        <taxon>Marinobacteraceae</taxon>
        <taxon>Marinobacter</taxon>
    </lineage>
</organism>
<dbReference type="FunFam" id="3.40.640.10:FF:000046">
    <property type="entry name" value="Cystathionine gamma-lyase"/>
    <property type="match status" value="1"/>
</dbReference>
<dbReference type="SUPFAM" id="SSF53383">
    <property type="entry name" value="PLP-dependent transferases"/>
    <property type="match status" value="1"/>
</dbReference>
<dbReference type="GO" id="GO:0016846">
    <property type="term" value="F:carbon-sulfur lyase activity"/>
    <property type="evidence" value="ECO:0007669"/>
    <property type="project" value="TreeGrafter"/>
</dbReference>
<dbReference type="EC" id="2.5.1.48" evidence="5"/>
<dbReference type="InterPro" id="IPR054542">
    <property type="entry name" value="Cys_met_metab_PP"/>
</dbReference>
<dbReference type="InterPro" id="IPR000277">
    <property type="entry name" value="Cys/Met-Metab_PyrdxlP-dep_enz"/>
</dbReference>
<dbReference type="EMBL" id="JACHFE010000001">
    <property type="protein sequence ID" value="MBB5320054.1"/>
    <property type="molecule type" value="Genomic_DNA"/>
</dbReference>
<dbReference type="InterPro" id="IPR015422">
    <property type="entry name" value="PyrdxlP-dep_Trfase_small"/>
</dbReference>
<evidence type="ECO:0000256" key="3">
    <source>
        <dbReference type="PIRSR" id="PIRSR001434-2"/>
    </source>
</evidence>
<keyword evidence="2 3" id="KW-0663">Pyridoxal phosphate</keyword>
<dbReference type="GO" id="GO:0009086">
    <property type="term" value="P:methionine biosynthetic process"/>
    <property type="evidence" value="ECO:0007669"/>
    <property type="project" value="UniProtKB-ARBA"/>
</dbReference>
<accession>A0A840U2X0</accession>
<protein>
    <submittedName>
        <fullName evidence="5">Cystathionine gamma-synthase</fullName>
        <ecNumber evidence="5">2.5.1.48</ecNumber>
    </submittedName>
</protein>
<dbReference type="PANTHER" id="PTHR11808:SF86">
    <property type="entry name" value="METHIONINE GAMMA-LYASE"/>
    <property type="match status" value="1"/>
</dbReference>
<dbReference type="AlphaFoldDB" id="A0A840U2X0"/>
<dbReference type="PROSITE" id="PS00868">
    <property type="entry name" value="CYS_MET_METAB_PP"/>
    <property type="match status" value="1"/>
</dbReference>
<dbReference type="PIRSF" id="PIRSF001434">
    <property type="entry name" value="CGS"/>
    <property type="match status" value="1"/>
</dbReference>
<dbReference type="GO" id="GO:0019346">
    <property type="term" value="P:transsulfuration"/>
    <property type="evidence" value="ECO:0007669"/>
    <property type="project" value="InterPro"/>
</dbReference>
<comment type="cofactor">
    <cofactor evidence="1 4">
        <name>pyridoxal 5'-phosphate</name>
        <dbReference type="ChEBI" id="CHEBI:597326"/>
    </cofactor>
</comment>
<dbReference type="GO" id="GO:0003962">
    <property type="term" value="F:cystathionine gamma-synthase activity"/>
    <property type="evidence" value="ECO:0007669"/>
    <property type="project" value="UniProtKB-EC"/>
</dbReference>
<dbReference type="Gene3D" id="3.40.640.10">
    <property type="entry name" value="Type I PLP-dependent aspartate aminotransferase-like (Major domain)"/>
    <property type="match status" value="1"/>
</dbReference>
<keyword evidence="5" id="KW-0808">Transferase</keyword>
<dbReference type="Pfam" id="PF01053">
    <property type="entry name" value="Cys_Met_Meta_PP"/>
    <property type="match status" value="1"/>
</dbReference>
<proteinExistence type="inferred from homology"/>
<dbReference type="GO" id="GO:0005737">
    <property type="term" value="C:cytoplasm"/>
    <property type="evidence" value="ECO:0007669"/>
    <property type="project" value="TreeGrafter"/>
</dbReference>